<evidence type="ECO:0000313" key="2">
    <source>
        <dbReference type="EMBL" id="VVD78206.1"/>
    </source>
</evidence>
<evidence type="ECO:0000259" key="1">
    <source>
        <dbReference type="Pfam" id="PF13503"/>
    </source>
</evidence>
<dbReference type="Proteomes" id="UP000414233">
    <property type="component" value="Unassembled WGS sequence"/>
</dbReference>
<gene>
    <name evidence="2" type="ORF">PTE30175_00922</name>
</gene>
<dbReference type="EMBL" id="CABPRZ010000003">
    <property type="protein sequence ID" value="VVD78206.1"/>
    <property type="molecule type" value="Genomic_DNA"/>
</dbReference>
<dbReference type="InterPro" id="IPR025391">
    <property type="entry name" value="DUF4123"/>
</dbReference>
<dbReference type="AlphaFoldDB" id="A0A5E4SQU1"/>
<keyword evidence="3" id="KW-1185">Reference proteome</keyword>
<reference evidence="2 3" key="1">
    <citation type="submission" date="2019-08" db="EMBL/GenBank/DDBJ databases">
        <authorList>
            <person name="Peeters C."/>
        </authorList>
    </citation>
    <scope>NUCLEOTIDE SEQUENCE [LARGE SCALE GENOMIC DNA]</scope>
    <source>
        <strain evidence="2 3">LMG 30175</strain>
    </source>
</reference>
<dbReference type="Pfam" id="PF13503">
    <property type="entry name" value="DUF4123"/>
    <property type="match status" value="1"/>
</dbReference>
<evidence type="ECO:0000313" key="3">
    <source>
        <dbReference type="Proteomes" id="UP000414233"/>
    </source>
</evidence>
<proteinExistence type="predicted"/>
<accession>A0A5E4SQU1</accession>
<organism evidence="2 3">
    <name type="scientific">Pandoraea terrae</name>
    <dbReference type="NCBI Taxonomy" id="1537710"/>
    <lineage>
        <taxon>Bacteria</taxon>
        <taxon>Pseudomonadati</taxon>
        <taxon>Pseudomonadota</taxon>
        <taxon>Betaproteobacteria</taxon>
        <taxon>Burkholderiales</taxon>
        <taxon>Burkholderiaceae</taxon>
        <taxon>Pandoraea</taxon>
    </lineage>
</organism>
<sequence>MPMTDIHENGAEGAAACWQGFGAHVHETQVRLSEVNAATRLYALVDTRGLSDLRNALSRLEVIQFEALWDETDLSAHKDISPLLIAIDVNASVPDIPLQLLERLWQFSQDDFVVTWIWSSYGLPELTRHFRAHCEYRLEDRRAFYLHYYDNRILEWLRDVWTPEEQHRFASVAFEIWHRKRTGGECVWREAEPQRPQCTLTLEMTNEQHLALLALGIPDKLALQLRELLGGRLAHLSAEALYQVVRDQMERAARYRIRDEGDMLQYVSKGLLVARRFDEHPLIQHQLTLASSGDIPFADVLSKVNDEFVETLATRRLTRI</sequence>
<feature type="domain" description="DUF4123" evidence="1">
    <location>
        <begin position="41"/>
        <end position="167"/>
    </location>
</feature>
<protein>
    <recommendedName>
        <fullName evidence="1">DUF4123 domain-containing protein</fullName>
    </recommendedName>
</protein>
<name>A0A5E4SQU1_9BURK</name>